<organism evidence="6 7">
    <name type="scientific">Saccharopolyspora phatthalungensis</name>
    <dbReference type="NCBI Taxonomy" id="664693"/>
    <lineage>
        <taxon>Bacteria</taxon>
        <taxon>Bacillati</taxon>
        <taxon>Actinomycetota</taxon>
        <taxon>Actinomycetes</taxon>
        <taxon>Pseudonocardiales</taxon>
        <taxon>Pseudonocardiaceae</taxon>
        <taxon>Saccharopolyspora</taxon>
    </lineage>
</organism>
<reference evidence="6 7" key="1">
    <citation type="submission" date="2020-08" db="EMBL/GenBank/DDBJ databases">
        <title>Sequencing the genomes of 1000 actinobacteria strains.</title>
        <authorList>
            <person name="Klenk H.-P."/>
        </authorList>
    </citation>
    <scope>NUCLEOTIDE SEQUENCE [LARGE SCALE GENOMIC DNA]</scope>
    <source>
        <strain evidence="6 7">DSM 45584</strain>
    </source>
</reference>
<dbReference type="AlphaFoldDB" id="A0A840PY30"/>
<accession>A0A840PY30</accession>
<dbReference type="InterPro" id="IPR033764">
    <property type="entry name" value="Sdr_B"/>
</dbReference>
<dbReference type="RefSeq" id="WP_184723726.1">
    <property type="nucleotide sequence ID" value="NZ_JACHIW010000001.1"/>
</dbReference>
<dbReference type="Pfam" id="PF17210">
    <property type="entry name" value="SdrD_B"/>
    <property type="match status" value="1"/>
</dbReference>
<evidence type="ECO:0000256" key="1">
    <source>
        <dbReference type="ARBA" id="ARBA00004613"/>
    </source>
</evidence>
<dbReference type="PANTHER" id="PTHR23303:SF15">
    <property type="entry name" value="COLOSSIN-A"/>
    <property type="match status" value="1"/>
</dbReference>
<keyword evidence="7" id="KW-1185">Reference proteome</keyword>
<protein>
    <recommendedName>
        <fullName evidence="5">SD-repeat containing protein B domain-containing protein</fullName>
    </recommendedName>
</protein>
<evidence type="ECO:0000256" key="4">
    <source>
        <dbReference type="SAM" id="SignalP"/>
    </source>
</evidence>
<dbReference type="Gene3D" id="2.60.40.10">
    <property type="entry name" value="Immunoglobulins"/>
    <property type="match status" value="2"/>
</dbReference>
<feature type="signal peptide" evidence="4">
    <location>
        <begin position="1"/>
        <end position="27"/>
    </location>
</feature>
<dbReference type="EMBL" id="JACHIW010000001">
    <property type="protein sequence ID" value="MBB5153216.1"/>
    <property type="molecule type" value="Genomic_DNA"/>
</dbReference>
<comment type="subcellular location">
    <subcellularLocation>
        <location evidence="1">Secreted</location>
    </subcellularLocation>
</comment>
<dbReference type="InterPro" id="IPR051417">
    <property type="entry name" value="SDr/BOS_complex"/>
</dbReference>
<evidence type="ECO:0000256" key="2">
    <source>
        <dbReference type="ARBA" id="ARBA00022525"/>
    </source>
</evidence>
<dbReference type="Proteomes" id="UP000584374">
    <property type="component" value="Unassembled WGS sequence"/>
</dbReference>
<dbReference type="InterPro" id="IPR013783">
    <property type="entry name" value="Ig-like_fold"/>
</dbReference>
<dbReference type="PANTHER" id="PTHR23303">
    <property type="entry name" value="CARBOXYPEPTIDASE REGULATORY REGION-CONTAINING"/>
    <property type="match status" value="1"/>
</dbReference>
<evidence type="ECO:0000313" key="6">
    <source>
        <dbReference type="EMBL" id="MBB5153216.1"/>
    </source>
</evidence>
<dbReference type="GO" id="GO:0005576">
    <property type="term" value="C:extracellular region"/>
    <property type="evidence" value="ECO:0007669"/>
    <property type="project" value="UniProtKB-SubCell"/>
</dbReference>
<dbReference type="SUPFAM" id="SSF117074">
    <property type="entry name" value="Hypothetical protein PA1324"/>
    <property type="match status" value="2"/>
</dbReference>
<keyword evidence="2" id="KW-0964">Secreted</keyword>
<evidence type="ECO:0000256" key="3">
    <source>
        <dbReference type="ARBA" id="ARBA00022729"/>
    </source>
</evidence>
<evidence type="ECO:0000313" key="7">
    <source>
        <dbReference type="Proteomes" id="UP000584374"/>
    </source>
</evidence>
<gene>
    <name evidence="6" type="ORF">BJ970_000750</name>
</gene>
<dbReference type="GO" id="GO:0005975">
    <property type="term" value="P:carbohydrate metabolic process"/>
    <property type="evidence" value="ECO:0007669"/>
    <property type="project" value="UniProtKB-ARBA"/>
</dbReference>
<feature type="chain" id="PRO_5032687887" description="SD-repeat containing protein B domain-containing protein" evidence="4">
    <location>
        <begin position="28"/>
        <end position="236"/>
    </location>
</feature>
<keyword evidence="3 4" id="KW-0732">Signal</keyword>
<comment type="caution">
    <text evidence="6">The sequence shown here is derived from an EMBL/GenBank/DDBJ whole genome shotgun (WGS) entry which is preliminary data.</text>
</comment>
<evidence type="ECO:0000259" key="5">
    <source>
        <dbReference type="Pfam" id="PF17210"/>
    </source>
</evidence>
<sequence>MAGRGKRVVVVSVGVLALLGSATPATAQPATGTVRGLHFFDRNADGRWQPGEPGGGSAVGLYHLDGRWVATVGTNPDATYEIPHVPPGRYRVGINPIGYQPTTPSETVVEVVPRGTSRADFGKLGSDITGVTWHDLNADGQRQPDEPLLPGIQFWIGRWGSGTDCIGRYAMPNQATGTYVLRFVPPVGMGFSPQHVGPPATDSDADPADGTATAVVEVPNGAINQIPNLDIGLITR</sequence>
<proteinExistence type="predicted"/>
<name>A0A840PY30_9PSEU</name>
<feature type="domain" description="SD-repeat containing protein B" evidence="5">
    <location>
        <begin position="131"/>
        <end position="225"/>
    </location>
</feature>